<dbReference type="Proteomes" id="UP001416393">
    <property type="component" value="Unassembled WGS sequence"/>
</dbReference>
<name>A0ABV0ADD7_9FLAO</name>
<protein>
    <recommendedName>
        <fullName evidence="4">Peptidoglycan hydrolase</fullName>
    </recommendedName>
</protein>
<evidence type="ECO:0000256" key="4">
    <source>
        <dbReference type="ARBA" id="ARBA00032108"/>
    </source>
</evidence>
<comment type="caution">
    <text evidence="6">The sequence shown here is derived from an EMBL/GenBank/DDBJ whole genome shotgun (WGS) entry which is preliminary data.</text>
</comment>
<dbReference type="SMART" id="SM00047">
    <property type="entry name" value="LYZ2"/>
    <property type="match status" value="1"/>
</dbReference>
<evidence type="ECO:0000259" key="5">
    <source>
        <dbReference type="PROSITE" id="PS51782"/>
    </source>
</evidence>
<dbReference type="Pfam" id="PF01476">
    <property type="entry name" value="LysM"/>
    <property type="match status" value="2"/>
</dbReference>
<dbReference type="PANTHER" id="PTHR33308">
    <property type="entry name" value="PEPTIDOGLYCAN HYDROLASE FLGJ"/>
    <property type="match status" value="1"/>
</dbReference>
<proteinExistence type="predicted"/>
<dbReference type="PROSITE" id="PS51782">
    <property type="entry name" value="LYSM"/>
    <property type="match status" value="2"/>
</dbReference>
<dbReference type="Gene3D" id="1.10.530.10">
    <property type="match status" value="1"/>
</dbReference>
<evidence type="ECO:0000313" key="7">
    <source>
        <dbReference type="Proteomes" id="UP001416393"/>
    </source>
</evidence>
<evidence type="ECO:0000256" key="3">
    <source>
        <dbReference type="ARBA" id="ARBA00022801"/>
    </source>
</evidence>
<dbReference type="InterPro" id="IPR036779">
    <property type="entry name" value="LysM_dom_sf"/>
</dbReference>
<dbReference type="PANTHER" id="PTHR33308:SF9">
    <property type="entry name" value="PEPTIDOGLYCAN HYDROLASE FLGJ"/>
    <property type="match status" value="1"/>
</dbReference>
<dbReference type="RefSeq" id="WP_346242900.1">
    <property type="nucleotide sequence ID" value="NZ_JAZHYP010000011.1"/>
</dbReference>
<organism evidence="6 7">
    <name type="scientific">Mariniflexile soesokkakense</name>
    <dbReference type="NCBI Taxonomy" id="1343160"/>
    <lineage>
        <taxon>Bacteria</taxon>
        <taxon>Pseudomonadati</taxon>
        <taxon>Bacteroidota</taxon>
        <taxon>Flavobacteriia</taxon>
        <taxon>Flavobacteriales</taxon>
        <taxon>Flavobacteriaceae</taxon>
        <taxon>Mariniflexile</taxon>
    </lineage>
</organism>
<dbReference type="InterPro" id="IPR018392">
    <property type="entry name" value="LysM"/>
</dbReference>
<dbReference type="Gene3D" id="3.10.350.10">
    <property type="entry name" value="LysM domain"/>
    <property type="match status" value="2"/>
</dbReference>
<accession>A0ABV0ADD7</accession>
<feature type="domain" description="LysM" evidence="5">
    <location>
        <begin position="225"/>
        <end position="268"/>
    </location>
</feature>
<keyword evidence="7" id="KW-1185">Reference proteome</keyword>
<evidence type="ECO:0000313" key="6">
    <source>
        <dbReference type="EMBL" id="MEN3325101.1"/>
    </source>
</evidence>
<sequence length="340" mass="38661">MKKIIVFCLLASLVVGCGTKKVAARKKTSSKQKTEQVAVKNERRNNSVNKEVEEVVNGVGVKITSTDEYIALFKTIAQEEMRLYGIPASITLAQGILESNSGKGRLAIEANNHFGIKCHEWTGDRIYHDDDASQECFRKYNDSKYSYRDHSLFLTQRSRYAALFKLKKEDYRGWARELKKAGYATDTKYPDKLIGLIDRYRLHTYDEEVLGDVYVKYEEEIGMFSMYYVEKGDTMYSISKKFNVTIDELKDLNNLTSTVLSVGQKIRINKNATEMAVVGAGQKPTIKAVKEYRSHIVEKGETLYSISKLYDITVSELQKMNGLSDTALNIGQELRVKPTN</sequence>
<dbReference type="SMART" id="SM00257">
    <property type="entry name" value="LysM"/>
    <property type="match status" value="2"/>
</dbReference>
<evidence type="ECO:0000256" key="2">
    <source>
        <dbReference type="ARBA" id="ARBA00022638"/>
    </source>
</evidence>
<reference evidence="6 7" key="1">
    <citation type="submission" date="2024-01" db="EMBL/GenBank/DDBJ databases">
        <title>Mariniflexile litorale sp. nov., isolated from the shallow sediments of the Sea of Japan.</title>
        <authorList>
            <person name="Romanenko L."/>
            <person name="Bystritskaya E."/>
            <person name="Isaeva M."/>
        </authorList>
    </citation>
    <scope>NUCLEOTIDE SEQUENCE [LARGE SCALE GENOMIC DNA]</scope>
    <source>
        <strain evidence="6 7">KCTC 32427</strain>
    </source>
</reference>
<keyword evidence="2" id="KW-0081">Bacteriolytic enzyme</keyword>
<keyword evidence="3" id="KW-0378">Hydrolase</keyword>
<gene>
    <name evidence="6" type="ORF">VP395_15290</name>
</gene>
<dbReference type="Pfam" id="PF01832">
    <property type="entry name" value="Glucosaminidase"/>
    <property type="match status" value="1"/>
</dbReference>
<feature type="domain" description="LysM" evidence="5">
    <location>
        <begin position="293"/>
        <end position="336"/>
    </location>
</feature>
<keyword evidence="1" id="KW-0929">Antimicrobial</keyword>
<dbReference type="PROSITE" id="PS51257">
    <property type="entry name" value="PROKAR_LIPOPROTEIN"/>
    <property type="match status" value="1"/>
</dbReference>
<dbReference type="SUPFAM" id="SSF54106">
    <property type="entry name" value="LysM domain"/>
    <property type="match status" value="2"/>
</dbReference>
<dbReference type="CDD" id="cd00118">
    <property type="entry name" value="LysM"/>
    <property type="match status" value="2"/>
</dbReference>
<evidence type="ECO:0000256" key="1">
    <source>
        <dbReference type="ARBA" id="ARBA00022529"/>
    </source>
</evidence>
<dbReference type="InterPro" id="IPR002901">
    <property type="entry name" value="MGlyc_endo_b_GlcNAc-like_dom"/>
</dbReference>
<dbReference type="EMBL" id="JAZHYP010000011">
    <property type="protein sequence ID" value="MEN3325101.1"/>
    <property type="molecule type" value="Genomic_DNA"/>
</dbReference>
<dbReference type="InterPro" id="IPR051056">
    <property type="entry name" value="Glycosyl_Hydrolase_73"/>
</dbReference>